<dbReference type="Proteomes" id="UP001629367">
    <property type="component" value="Unassembled WGS sequence"/>
</dbReference>
<organism evidence="2 3">
    <name type="scientific">Paraburkholderia dilworthii</name>
    <dbReference type="NCBI Taxonomy" id="948106"/>
    <lineage>
        <taxon>Bacteria</taxon>
        <taxon>Pseudomonadati</taxon>
        <taxon>Pseudomonadota</taxon>
        <taxon>Betaproteobacteria</taxon>
        <taxon>Burkholderiales</taxon>
        <taxon>Burkholderiaceae</taxon>
        <taxon>Paraburkholderia</taxon>
    </lineage>
</organism>
<comment type="caution">
    <text evidence="2">The sequence shown here is derived from an EMBL/GenBank/DDBJ whole genome shotgun (WGS) entry which is preliminary data.</text>
</comment>
<dbReference type="InterPro" id="IPR009899">
    <property type="entry name" value="ArdA"/>
</dbReference>
<dbReference type="Gene3D" id="1.10.10.1190">
    <property type="entry name" value="Antirestriction protein ArdA, domain 3"/>
    <property type="match status" value="1"/>
</dbReference>
<sequence length="196" mass="21685">MNATGQNHTNSNVNPLNGGLLQPQAGETTYHAQPYNLDAVGFYFTTLEDYTAKAEANVDRWGAPVEEYELQFIDGTDAEGQLFTLLGINQANLETWFDDVVDRDEREQAALSFVVGDLGYSLADALDKIDDVNLFTGSLLDAATELFDECYLNDIPEAVRFYIDYEAYARDQNLSGAMSELEFAGQTYTVTNADAL</sequence>
<evidence type="ECO:0000313" key="3">
    <source>
        <dbReference type="Proteomes" id="UP001629367"/>
    </source>
</evidence>
<keyword evidence="3" id="KW-1185">Reference proteome</keyword>
<accession>A0ABW9D672</accession>
<feature type="compositionally biased region" description="Polar residues" evidence="1">
    <location>
        <begin position="1"/>
        <end position="15"/>
    </location>
</feature>
<reference evidence="2 3" key="1">
    <citation type="journal article" date="2024" name="Chem. Sci.">
        <title>Discovery of megapolipeptins by genome mining of a Burkholderiales bacteria collection.</title>
        <authorList>
            <person name="Paulo B.S."/>
            <person name="Recchia M.J.J."/>
            <person name="Lee S."/>
            <person name="Fergusson C.H."/>
            <person name="Romanowski S.B."/>
            <person name="Hernandez A."/>
            <person name="Krull N."/>
            <person name="Liu D.Y."/>
            <person name="Cavanagh H."/>
            <person name="Bos A."/>
            <person name="Gray C.A."/>
            <person name="Murphy B.T."/>
            <person name="Linington R.G."/>
            <person name="Eustaquio A.S."/>
        </authorList>
    </citation>
    <scope>NUCLEOTIDE SEQUENCE [LARGE SCALE GENOMIC DNA]</scope>
    <source>
        <strain evidence="2 3">RL17-335-BIF-A</strain>
    </source>
</reference>
<name>A0ABW9D672_9BURK</name>
<gene>
    <name evidence="2" type="ORF">PQQ68_13280</name>
</gene>
<feature type="region of interest" description="Disordered" evidence="1">
    <location>
        <begin position="1"/>
        <end position="24"/>
    </location>
</feature>
<evidence type="ECO:0000313" key="2">
    <source>
        <dbReference type="EMBL" id="MFM0593993.1"/>
    </source>
</evidence>
<dbReference type="Pfam" id="PF07275">
    <property type="entry name" value="ArdA"/>
    <property type="match status" value="1"/>
</dbReference>
<protein>
    <submittedName>
        <fullName evidence="2">Antirestriction protein ArdA</fullName>
    </submittedName>
</protein>
<dbReference type="InterPro" id="IPR041893">
    <property type="entry name" value="ArdA_dom3"/>
</dbReference>
<dbReference type="RefSeq" id="WP_408212455.1">
    <property type="nucleotide sequence ID" value="NZ_JAQQBZ010000007.1"/>
</dbReference>
<proteinExistence type="predicted"/>
<evidence type="ECO:0000256" key="1">
    <source>
        <dbReference type="SAM" id="MobiDB-lite"/>
    </source>
</evidence>
<dbReference type="EMBL" id="JAQQBZ010000007">
    <property type="protein sequence ID" value="MFM0593993.1"/>
    <property type="molecule type" value="Genomic_DNA"/>
</dbReference>